<feature type="transmembrane region" description="Helical" evidence="8">
    <location>
        <begin position="391"/>
        <end position="410"/>
    </location>
</feature>
<evidence type="ECO:0000256" key="6">
    <source>
        <dbReference type="ARBA" id="ARBA00023136"/>
    </source>
</evidence>
<evidence type="ECO:0000256" key="7">
    <source>
        <dbReference type="ARBA" id="ARBA00023315"/>
    </source>
</evidence>
<dbReference type="GO" id="GO:1990698">
    <property type="term" value="F:palmitoleoyltransferase activity"/>
    <property type="evidence" value="ECO:0007669"/>
    <property type="project" value="TreeGrafter"/>
</dbReference>
<feature type="transmembrane region" description="Helical" evidence="8">
    <location>
        <begin position="156"/>
        <end position="174"/>
    </location>
</feature>
<dbReference type="SMART" id="SM00449">
    <property type="entry name" value="SPRY"/>
    <property type="match status" value="1"/>
</dbReference>
<dbReference type="InterPro" id="IPR001870">
    <property type="entry name" value="B30.2/SPRY"/>
</dbReference>
<feature type="transmembrane region" description="Helical" evidence="8">
    <location>
        <begin position="97"/>
        <end position="116"/>
    </location>
</feature>
<keyword evidence="6 8" id="KW-0472">Membrane</keyword>
<comment type="caution">
    <text evidence="10">The sequence shown here is derived from an EMBL/GenBank/DDBJ whole genome shotgun (WGS) entry which is preliminary data.</text>
</comment>
<evidence type="ECO:0000256" key="3">
    <source>
        <dbReference type="ARBA" id="ARBA00022692"/>
    </source>
</evidence>
<evidence type="ECO:0000313" key="10">
    <source>
        <dbReference type="EMBL" id="TSN76576.1"/>
    </source>
</evidence>
<dbReference type="InterPro" id="IPR003877">
    <property type="entry name" value="SPRY_dom"/>
</dbReference>
<dbReference type="InterPro" id="IPR049941">
    <property type="entry name" value="LPLAT_7/PORCN-like"/>
</dbReference>
<dbReference type="InterPro" id="IPR004299">
    <property type="entry name" value="MBOAT_fam"/>
</dbReference>
<dbReference type="SUPFAM" id="SSF49899">
    <property type="entry name" value="Concanavalin A-like lectins/glucanases"/>
    <property type="match status" value="1"/>
</dbReference>
<evidence type="ECO:0000256" key="8">
    <source>
        <dbReference type="SAM" id="Phobius"/>
    </source>
</evidence>
<feature type="transmembrane region" description="Helical" evidence="8">
    <location>
        <begin position="72"/>
        <end position="90"/>
    </location>
</feature>
<dbReference type="GO" id="GO:0061355">
    <property type="term" value="P:Wnt protein secretion"/>
    <property type="evidence" value="ECO:0007669"/>
    <property type="project" value="TreeGrafter"/>
</dbReference>
<sequence>MTALSRQQFFQELPLGCLLPTAQQGLLQVWQVLIMCLACRLLWRIGRLPVYIKHLSTIACGFYTLYMFFGLHMVWVVLLSLLCYLILFLCRHSSTRGPFLSITVLIYLLLGELHMMDTNSWHKIRGSQIVVAMKAISLAFDLDEGTVENVPSPVEFMGYIYFVGTVIFGPWISFRSYREAVKGKELSFSWLIKVVSSWIKSQICLVISNCVTPYLFPYFIPVFGDKLLKNVSLMPIMPSRWLMGYEHSMGFHFSNYFVSYLSETTTTLSGAGFTEEKDHLKWDLTMVNPLKVEFPRSMSEAVRSWNLPMSQWLNIYVFKKSLKFGTFQAILITYTASTLLHAFWVYFINAVFSVLSVLHLTYLASVFGTSADIDSYEDDMASQTIHKWNELSWTSHWLTFGLWVVYRIIIRFGRTAAAALLNNKQPTGPLMCRCFVSVSQRNQLQFKLDEQTAHSSLDLFKKDTGVIYRMLGLDPSHVQDSHLRFRDWAVVFADSHVDSGCHYWEVTVKKSQEFRIGVAEVAMSRDECIGTNATSWVFSYMHNKWYAMTTNKQVPVSLVGKPDRVGLFVDFEAGKLSLVDPQIEQVVHSMKTHFPSPICPAFALWDGEILTHSGLEVPSGLK</sequence>
<organism evidence="10 11">
    <name type="scientific">Bagarius yarrelli</name>
    <name type="common">Goonch</name>
    <name type="synonym">Bagrus yarrelli</name>
    <dbReference type="NCBI Taxonomy" id="175774"/>
    <lineage>
        <taxon>Eukaryota</taxon>
        <taxon>Metazoa</taxon>
        <taxon>Chordata</taxon>
        <taxon>Craniata</taxon>
        <taxon>Vertebrata</taxon>
        <taxon>Euteleostomi</taxon>
        <taxon>Actinopterygii</taxon>
        <taxon>Neopterygii</taxon>
        <taxon>Teleostei</taxon>
        <taxon>Ostariophysi</taxon>
        <taxon>Siluriformes</taxon>
        <taxon>Sisoridae</taxon>
        <taxon>Sisorinae</taxon>
        <taxon>Bagarius</taxon>
    </lineage>
</organism>
<comment type="subcellular location">
    <subcellularLocation>
        <location evidence="1">Endoplasmic reticulum membrane</location>
        <topology evidence="1">Multi-pass membrane protein</topology>
    </subcellularLocation>
</comment>
<dbReference type="AlphaFoldDB" id="A0A556U7Y2"/>
<dbReference type="GO" id="GO:0005789">
    <property type="term" value="C:endoplasmic reticulum membrane"/>
    <property type="evidence" value="ECO:0007669"/>
    <property type="project" value="UniProtKB-SubCell"/>
</dbReference>
<dbReference type="InterPro" id="IPR003879">
    <property type="entry name" value="Butyrophylin_SPRY"/>
</dbReference>
<dbReference type="OrthoDB" id="5968863at2759"/>
<dbReference type="GO" id="GO:0017147">
    <property type="term" value="F:Wnt-protein binding"/>
    <property type="evidence" value="ECO:0007669"/>
    <property type="project" value="TreeGrafter"/>
</dbReference>
<dbReference type="PANTHER" id="PTHR13906:SF22">
    <property type="entry name" value="PROTEIN-CYSTEINE N-PALMITOYLTRANSFERASE PORCUPINE ISOFORM X1-RELATED"/>
    <property type="match status" value="1"/>
</dbReference>
<evidence type="ECO:0000256" key="1">
    <source>
        <dbReference type="ARBA" id="ARBA00004477"/>
    </source>
</evidence>
<dbReference type="EMBL" id="VCAZ01000060">
    <property type="protein sequence ID" value="TSN76576.1"/>
    <property type="molecule type" value="Genomic_DNA"/>
</dbReference>
<dbReference type="InterPro" id="IPR043136">
    <property type="entry name" value="B30.2/SPRY_sf"/>
</dbReference>
<keyword evidence="3 8" id="KW-0812">Transmembrane</keyword>
<evidence type="ECO:0000256" key="5">
    <source>
        <dbReference type="ARBA" id="ARBA00022989"/>
    </source>
</evidence>
<keyword evidence="7" id="KW-0012">Acyltransferase</keyword>
<feature type="domain" description="B30.2/SPRY" evidence="9">
    <location>
        <begin position="426"/>
        <end position="622"/>
    </location>
</feature>
<dbReference type="PRINTS" id="PR01407">
    <property type="entry name" value="BUTYPHLNCDUF"/>
</dbReference>
<dbReference type="Pfam" id="PF00622">
    <property type="entry name" value="SPRY"/>
    <property type="match status" value="1"/>
</dbReference>
<dbReference type="Pfam" id="PF03062">
    <property type="entry name" value="MBOAT"/>
    <property type="match status" value="1"/>
</dbReference>
<protein>
    <submittedName>
        <fullName evidence="10">Protein-serine O-palmitoleoyltransferase porcupine</fullName>
    </submittedName>
</protein>
<dbReference type="InterPro" id="IPR013320">
    <property type="entry name" value="ConA-like_dom_sf"/>
</dbReference>
<keyword evidence="4" id="KW-0256">Endoplasmic reticulum</keyword>
<keyword evidence="2 10" id="KW-0808">Transferase</keyword>
<proteinExistence type="predicted"/>
<name>A0A556U7Y2_BAGYA</name>
<gene>
    <name evidence="10" type="ORF">Baya_8729</name>
</gene>
<evidence type="ECO:0000256" key="2">
    <source>
        <dbReference type="ARBA" id="ARBA00022679"/>
    </source>
</evidence>
<accession>A0A556U7Y2</accession>
<evidence type="ECO:0000259" key="9">
    <source>
        <dbReference type="PROSITE" id="PS50188"/>
    </source>
</evidence>
<reference evidence="10 11" key="1">
    <citation type="journal article" date="2019" name="Genome Biol. Evol.">
        <title>Whole-Genome Sequencing of the Giant Devil Catfish, Bagarius yarrelli.</title>
        <authorList>
            <person name="Jiang W."/>
            <person name="Lv Y."/>
            <person name="Cheng L."/>
            <person name="Yang K."/>
            <person name="Chao B."/>
            <person name="Wang X."/>
            <person name="Li Y."/>
            <person name="Pan X."/>
            <person name="You X."/>
            <person name="Zhang Y."/>
            <person name="Yang J."/>
            <person name="Li J."/>
            <person name="Zhang X."/>
            <person name="Liu S."/>
            <person name="Sun C."/>
            <person name="Yang J."/>
            <person name="Shi Q."/>
        </authorList>
    </citation>
    <scope>NUCLEOTIDE SEQUENCE [LARGE SCALE GENOMIC DNA]</scope>
    <source>
        <strain evidence="10">JWS20170419001</strain>
        <tissue evidence="10">Muscle</tissue>
    </source>
</reference>
<dbReference type="PANTHER" id="PTHR13906">
    <property type="entry name" value="PORCUPINE"/>
    <property type="match status" value="1"/>
</dbReference>
<dbReference type="GO" id="GO:0030258">
    <property type="term" value="P:lipid modification"/>
    <property type="evidence" value="ECO:0007669"/>
    <property type="project" value="TreeGrafter"/>
</dbReference>
<feature type="transmembrane region" description="Helical" evidence="8">
    <location>
        <begin position="343"/>
        <end position="371"/>
    </location>
</feature>
<evidence type="ECO:0000256" key="4">
    <source>
        <dbReference type="ARBA" id="ARBA00022824"/>
    </source>
</evidence>
<dbReference type="Gene3D" id="2.60.120.920">
    <property type="match status" value="1"/>
</dbReference>
<keyword evidence="5 8" id="KW-1133">Transmembrane helix</keyword>
<keyword evidence="11" id="KW-1185">Reference proteome</keyword>
<dbReference type="Proteomes" id="UP000319801">
    <property type="component" value="Unassembled WGS sequence"/>
</dbReference>
<evidence type="ECO:0000313" key="11">
    <source>
        <dbReference type="Proteomes" id="UP000319801"/>
    </source>
</evidence>
<dbReference type="PROSITE" id="PS50188">
    <property type="entry name" value="B302_SPRY"/>
    <property type="match status" value="1"/>
</dbReference>